<organism evidence="3 4">
    <name type="scientific">Actinobacillus delphinicola</name>
    <dbReference type="NCBI Taxonomy" id="51161"/>
    <lineage>
        <taxon>Bacteria</taxon>
        <taxon>Pseudomonadati</taxon>
        <taxon>Pseudomonadota</taxon>
        <taxon>Gammaproteobacteria</taxon>
        <taxon>Pasteurellales</taxon>
        <taxon>Pasteurellaceae</taxon>
        <taxon>Actinobacillus</taxon>
    </lineage>
</organism>
<keyword evidence="1 2" id="KW-0472">Membrane</keyword>
<proteinExistence type="predicted"/>
<keyword evidence="1" id="KW-1003">Cell membrane</keyword>
<evidence type="ECO:0000313" key="3">
    <source>
        <dbReference type="EMBL" id="VEJ09039.1"/>
    </source>
</evidence>
<evidence type="ECO:0000313" key="4">
    <source>
        <dbReference type="Proteomes" id="UP000279799"/>
    </source>
</evidence>
<accession>A0A448TSR3</accession>
<gene>
    <name evidence="3" type="primary">ybaN</name>
    <name evidence="3" type="ORF">NCTC12871_00468</name>
</gene>
<keyword evidence="4" id="KW-1185">Reference proteome</keyword>
<dbReference type="RefSeq" id="WP_126598630.1">
    <property type="nucleotide sequence ID" value="NZ_LR134510.1"/>
</dbReference>
<dbReference type="EMBL" id="LR134510">
    <property type="protein sequence ID" value="VEJ09039.1"/>
    <property type="molecule type" value="Genomic_DNA"/>
</dbReference>
<protein>
    <recommendedName>
        <fullName evidence="1">Inner membrane protein</fullName>
    </recommendedName>
</protein>
<evidence type="ECO:0000256" key="2">
    <source>
        <dbReference type="SAM" id="Phobius"/>
    </source>
</evidence>
<dbReference type="Pfam" id="PF04304">
    <property type="entry name" value="DUF454"/>
    <property type="match status" value="1"/>
</dbReference>
<dbReference type="InterPro" id="IPR007401">
    <property type="entry name" value="DUF454"/>
</dbReference>
<dbReference type="Proteomes" id="UP000279799">
    <property type="component" value="Chromosome"/>
</dbReference>
<reference evidence="3 4" key="1">
    <citation type="submission" date="2018-12" db="EMBL/GenBank/DDBJ databases">
        <authorList>
            <consortium name="Pathogen Informatics"/>
        </authorList>
    </citation>
    <scope>NUCLEOTIDE SEQUENCE [LARGE SCALE GENOMIC DNA]</scope>
    <source>
        <strain evidence="3 4">NCTC12871</strain>
    </source>
</reference>
<dbReference type="PIRSF" id="PIRSF016789">
    <property type="entry name" value="DUF454"/>
    <property type="match status" value="1"/>
</dbReference>
<comment type="subcellular location">
    <subcellularLocation>
        <location evidence="1">Cell inner membrane</location>
        <topology evidence="1">Multi-pass membrane protein</topology>
    </subcellularLocation>
</comment>
<name>A0A448TSR3_9PAST</name>
<dbReference type="AlphaFoldDB" id="A0A448TSR3"/>
<dbReference type="GO" id="GO:0005886">
    <property type="term" value="C:plasma membrane"/>
    <property type="evidence" value="ECO:0007669"/>
    <property type="project" value="UniProtKB-SubCell"/>
</dbReference>
<dbReference type="PANTHER" id="PTHR35813">
    <property type="entry name" value="INNER MEMBRANE PROTEIN YBAN"/>
    <property type="match status" value="1"/>
</dbReference>
<evidence type="ECO:0000256" key="1">
    <source>
        <dbReference type="PIRNR" id="PIRNR016789"/>
    </source>
</evidence>
<feature type="transmembrane region" description="Helical" evidence="2">
    <location>
        <begin position="6"/>
        <end position="39"/>
    </location>
</feature>
<dbReference type="OrthoDB" id="5690292at2"/>
<feature type="transmembrane region" description="Helical" evidence="2">
    <location>
        <begin position="74"/>
        <end position="90"/>
    </location>
</feature>
<keyword evidence="2" id="KW-1133">Transmembrane helix</keyword>
<keyword evidence="1" id="KW-0997">Cell inner membrane</keyword>
<dbReference type="KEGG" id="adp:NCTC12871_00468"/>
<keyword evidence="2" id="KW-0812">Transmembrane</keyword>
<sequence>MKALYILLGFVFLVLGIVGIVVPILPTVPFLLLTLFFFAKGSDRLHQWFLQTTIYQKHLKTFQEQGAMSKKSKFWILGFVTVMLTIGFIFTPVVWAKVLIVAVLLVKYWFFFFKIKNLDEETA</sequence>
<dbReference type="PANTHER" id="PTHR35813:SF1">
    <property type="entry name" value="INNER MEMBRANE PROTEIN YBAN"/>
    <property type="match status" value="1"/>
</dbReference>